<reference evidence="3 4" key="1">
    <citation type="submission" date="2019-06" db="EMBL/GenBank/DDBJ databases">
        <title>Persicimonas caeni gen. nov., sp. nov., a predatory bacterium isolated from solar saltern.</title>
        <authorList>
            <person name="Wang S."/>
        </authorList>
    </citation>
    <scope>NUCLEOTIDE SEQUENCE [LARGE SCALE GENOMIC DNA]</scope>
    <source>
        <strain evidence="3 4">YN101</strain>
    </source>
</reference>
<dbReference type="EMBL" id="CP041186">
    <property type="protein sequence ID" value="QDG53346.1"/>
    <property type="molecule type" value="Genomic_DNA"/>
</dbReference>
<dbReference type="InterPro" id="IPR031869">
    <property type="entry name" value="YscO-like"/>
</dbReference>
<sequence>MTNEYKLQALLKLRSQEQENAEDEYAREVQELRRREEFVATKRAELAEAEQSRRRACEQHDERMARDGGTLSQIRAFDAYLAGLKADEARLAESIARAEKSVAQQKRDVQKAKQALIEATKELKAVEKHREKWETEQAAKDQRKRSAAMDEIAARRWMERNK</sequence>
<accession>A0A4Y6PYF0</accession>
<evidence type="ECO:0000313" key="4">
    <source>
        <dbReference type="Proteomes" id="UP000315995"/>
    </source>
</evidence>
<accession>A0A5B8YCF6</accession>
<protein>
    <recommendedName>
        <fullName evidence="5">Flagellar FliJ protein</fullName>
    </recommendedName>
</protein>
<dbReference type="RefSeq" id="WP_141199807.1">
    <property type="nucleotide sequence ID" value="NZ_CP041186.1"/>
</dbReference>
<name>A0A4Y6PYF0_PERCE</name>
<dbReference type="Gene3D" id="1.10.287.1700">
    <property type="match status" value="1"/>
</dbReference>
<keyword evidence="1" id="KW-0175">Coiled coil</keyword>
<dbReference type="Pfam" id="PF16789">
    <property type="entry name" value="YscO-like"/>
    <property type="match status" value="1"/>
</dbReference>
<organism evidence="3 4">
    <name type="scientific">Persicimonas caeni</name>
    <dbReference type="NCBI Taxonomy" id="2292766"/>
    <lineage>
        <taxon>Bacteria</taxon>
        <taxon>Deltaproteobacteria</taxon>
        <taxon>Bradymonadales</taxon>
        <taxon>Bradymonadaceae</taxon>
        <taxon>Persicimonas</taxon>
    </lineage>
</organism>
<dbReference type="Proteomes" id="UP000315995">
    <property type="component" value="Chromosome"/>
</dbReference>
<evidence type="ECO:0008006" key="5">
    <source>
        <dbReference type="Google" id="ProtNLM"/>
    </source>
</evidence>
<feature type="region of interest" description="Disordered" evidence="2">
    <location>
        <begin position="127"/>
        <end position="162"/>
    </location>
</feature>
<evidence type="ECO:0000256" key="2">
    <source>
        <dbReference type="SAM" id="MobiDB-lite"/>
    </source>
</evidence>
<keyword evidence="4" id="KW-1185">Reference proteome</keyword>
<dbReference type="AlphaFoldDB" id="A0A4Y6PYF0"/>
<dbReference type="InterPro" id="IPR053716">
    <property type="entry name" value="Flag_assembly_chemotaxis_eff"/>
</dbReference>
<evidence type="ECO:0000313" key="3">
    <source>
        <dbReference type="EMBL" id="QDG53346.1"/>
    </source>
</evidence>
<evidence type="ECO:0000256" key="1">
    <source>
        <dbReference type="SAM" id="Coils"/>
    </source>
</evidence>
<feature type="compositionally biased region" description="Basic and acidic residues" evidence="2">
    <location>
        <begin position="152"/>
        <end position="162"/>
    </location>
</feature>
<feature type="coiled-coil region" evidence="1">
    <location>
        <begin position="15"/>
        <end position="59"/>
    </location>
</feature>
<proteinExistence type="predicted"/>
<dbReference type="OrthoDB" id="5526271at2"/>
<feature type="compositionally biased region" description="Basic and acidic residues" evidence="2">
    <location>
        <begin position="127"/>
        <end position="141"/>
    </location>
</feature>
<gene>
    <name evidence="3" type="ORF">FIV42_22135</name>
</gene>